<dbReference type="InterPro" id="IPR050884">
    <property type="entry name" value="CNP_phosphodiesterase-III"/>
</dbReference>
<evidence type="ECO:0000256" key="1">
    <source>
        <dbReference type="ARBA" id="ARBA00022723"/>
    </source>
</evidence>
<protein>
    <submittedName>
        <fullName evidence="6">Metallophosphoesterase</fullName>
    </submittedName>
</protein>
<evidence type="ECO:0000256" key="2">
    <source>
        <dbReference type="ARBA" id="ARBA00022801"/>
    </source>
</evidence>
<evidence type="ECO:0000313" key="6">
    <source>
        <dbReference type="EMBL" id="MCM8557304.1"/>
    </source>
</evidence>
<keyword evidence="1" id="KW-0479">Metal-binding</keyword>
<accession>A0A9X2J207</accession>
<feature type="domain" description="Calcineurin-like phosphoesterase" evidence="5">
    <location>
        <begin position="3"/>
        <end position="197"/>
    </location>
</feature>
<dbReference type="GO" id="GO:0046872">
    <property type="term" value="F:metal ion binding"/>
    <property type="evidence" value="ECO:0007669"/>
    <property type="project" value="UniProtKB-KW"/>
</dbReference>
<dbReference type="PANTHER" id="PTHR42988">
    <property type="entry name" value="PHOSPHOHYDROLASE"/>
    <property type="match status" value="1"/>
</dbReference>
<dbReference type="RefSeq" id="WP_252113252.1">
    <property type="nucleotide sequence ID" value="NZ_JAMSHT010000001.1"/>
</dbReference>
<reference evidence="6" key="1">
    <citation type="submission" date="2022-06" db="EMBL/GenBank/DDBJ databases">
        <title>Sphingomicrobium sedimins sp. nov., a marine bacterium isolated from tidal flat.</title>
        <authorList>
            <person name="Kim C.-H."/>
            <person name="Yoo Y."/>
            <person name="Kim J.-J."/>
        </authorList>
    </citation>
    <scope>NUCLEOTIDE SEQUENCE</scope>
    <source>
        <strain evidence="6">GRR-S6-50</strain>
    </source>
</reference>
<comment type="caution">
    <text evidence="6">The sequence shown here is derived from an EMBL/GenBank/DDBJ whole genome shotgun (WGS) entry which is preliminary data.</text>
</comment>
<gene>
    <name evidence="6" type="ORF">NDO55_05655</name>
</gene>
<dbReference type="InterPro" id="IPR004843">
    <property type="entry name" value="Calcineurin-like_PHP"/>
</dbReference>
<comment type="similarity">
    <text evidence="4">Belongs to the cyclic nucleotide phosphodiesterase class-III family.</text>
</comment>
<proteinExistence type="inferred from homology"/>
<keyword evidence="7" id="KW-1185">Reference proteome</keyword>
<evidence type="ECO:0000256" key="4">
    <source>
        <dbReference type="ARBA" id="ARBA00025742"/>
    </source>
</evidence>
<dbReference type="InterPro" id="IPR029052">
    <property type="entry name" value="Metallo-depent_PP-like"/>
</dbReference>
<organism evidence="6 7">
    <name type="scientific">Sphingomicrobium sediminis</name>
    <dbReference type="NCBI Taxonomy" id="2950949"/>
    <lineage>
        <taxon>Bacteria</taxon>
        <taxon>Pseudomonadati</taxon>
        <taxon>Pseudomonadota</taxon>
        <taxon>Alphaproteobacteria</taxon>
        <taxon>Sphingomonadales</taxon>
        <taxon>Sphingomonadaceae</taxon>
        <taxon>Sphingomicrobium</taxon>
    </lineage>
</organism>
<name>A0A9X2J207_9SPHN</name>
<sequence>MHTILHFSDVHFGIHEEHLVAATEQYLAETESDLVAIAGDLTQWAKEEEFEAARNWLDKIEQRGHRLMVVPGNHDVPSFNLVKRFMSPNATYEKHMGEWGEELNPWLNEEGFAILGLNSMRGLVIKNGEISDEQIQLMRDKFGEAQDDDLRILMLHHPMWKLPRGEELSDPIQNQVAAVSATDDVGIDLILSGHNHTSSVHRTVDLPKGDGSALVIQAGTAFSTRIKIEPPSFNHITADRHNCVIKVIGWDGDNYVERRQHHYVREHDEAHWQPTKGNTMGLVAEMARAAEGKA</sequence>
<dbReference type="Pfam" id="PF00149">
    <property type="entry name" value="Metallophos"/>
    <property type="match status" value="1"/>
</dbReference>
<dbReference type="SUPFAM" id="SSF56300">
    <property type="entry name" value="Metallo-dependent phosphatases"/>
    <property type="match status" value="1"/>
</dbReference>
<evidence type="ECO:0000313" key="7">
    <source>
        <dbReference type="Proteomes" id="UP001155128"/>
    </source>
</evidence>
<evidence type="ECO:0000259" key="5">
    <source>
        <dbReference type="Pfam" id="PF00149"/>
    </source>
</evidence>
<dbReference type="PANTHER" id="PTHR42988:SF2">
    <property type="entry name" value="CYCLIC NUCLEOTIDE PHOSPHODIESTERASE CBUA0032-RELATED"/>
    <property type="match status" value="1"/>
</dbReference>
<dbReference type="AlphaFoldDB" id="A0A9X2J207"/>
<evidence type="ECO:0000256" key="3">
    <source>
        <dbReference type="ARBA" id="ARBA00023004"/>
    </source>
</evidence>
<dbReference type="Proteomes" id="UP001155128">
    <property type="component" value="Unassembled WGS sequence"/>
</dbReference>
<keyword evidence="3" id="KW-0408">Iron</keyword>
<keyword evidence="2" id="KW-0378">Hydrolase</keyword>
<dbReference type="EMBL" id="JAMSHT010000001">
    <property type="protein sequence ID" value="MCM8557304.1"/>
    <property type="molecule type" value="Genomic_DNA"/>
</dbReference>
<dbReference type="GO" id="GO:0016787">
    <property type="term" value="F:hydrolase activity"/>
    <property type="evidence" value="ECO:0007669"/>
    <property type="project" value="UniProtKB-KW"/>
</dbReference>
<dbReference type="Gene3D" id="3.60.21.10">
    <property type="match status" value="1"/>
</dbReference>